<organism evidence="1 2">
    <name type="scientific">Trichonephila clavata</name>
    <name type="common">Joro spider</name>
    <name type="synonym">Nephila clavata</name>
    <dbReference type="NCBI Taxonomy" id="2740835"/>
    <lineage>
        <taxon>Eukaryota</taxon>
        <taxon>Metazoa</taxon>
        <taxon>Ecdysozoa</taxon>
        <taxon>Arthropoda</taxon>
        <taxon>Chelicerata</taxon>
        <taxon>Arachnida</taxon>
        <taxon>Araneae</taxon>
        <taxon>Araneomorphae</taxon>
        <taxon>Entelegynae</taxon>
        <taxon>Araneoidea</taxon>
        <taxon>Nephilidae</taxon>
        <taxon>Trichonephila</taxon>
    </lineage>
</organism>
<dbReference type="Proteomes" id="UP000887116">
    <property type="component" value="Unassembled WGS sequence"/>
</dbReference>
<sequence>MKFEHTGDWGICGLNTEYGFSNRRARDYESAQILEQMSFHHTHQNLFEFLLEQVLSRGHDLVLVSSRVSGVQVQIALKTHVLGPST</sequence>
<evidence type="ECO:0000313" key="2">
    <source>
        <dbReference type="Proteomes" id="UP000887116"/>
    </source>
</evidence>
<dbReference type="AlphaFoldDB" id="A0A8X6HRF2"/>
<reference evidence="1" key="1">
    <citation type="submission" date="2020-07" db="EMBL/GenBank/DDBJ databases">
        <title>Multicomponent nature underlies the extraordinary mechanical properties of spider dragline silk.</title>
        <authorList>
            <person name="Kono N."/>
            <person name="Nakamura H."/>
            <person name="Mori M."/>
            <person name="Yoshida Y."/>
            <person name="Ohtoshi R."/>
            <person name="Malay A.D."/>
            <person name="Moran D.A.P."/>
            <person name="Tomita M."/>
            <person name="Numata K."/>
            <person name="Arakawa K."/>
        </authorList>
    </citation>
    <scope>NUCLEOTIDE SEQUENCE</scope>
</reference>
<keyword evidence="2" id="KW-1185">Reference proteome</keyword>
<accession>A0A8X6HRF2</accession>
<proteinExistence type="predicted"/>
<dbReference type="EMBL" id="BMAO01018918">
    <property type="protein sequence ID" value="GFR27155.1"/>
    <property type="molecule type" value="Genomic_DNA"/>
</dbReference>
<gene>
    <name evidence="1" type="ORF">TNCT_545381</name>
</gene>
<evidence type="ECO:0000313" key="1">
    <source>
        <dbReference type="EMBL" id="GFR27155.1"/>
    </source>
</evidence>
<protein>
    <submittedName>
        <fullName evidence="1">Uncharacterized protein</fullName>
    </submittedName>
</protein>
<comment type="caution">
    <text evidence="1">The sequence shown here is derived from an EMBL/GenBank/DDBJ whole genome shotgun (WGS) entry which is preliminary data.</text>
</comment>
<name>A0A8X6HRF2_TRICU</name>